<dbReference type="Proteomes" id="UP000182987">
    <property type="component" value="Chromosome"/>
</dbReference>
<name>A0A0G9H5G0_9GAMM</name>
<dbReference type="STRING" id="1440763.BJI69_14580"/>
<dbReference type="AlphaFoldDB" id="A0A0G9H5G0"/>
<protein>
    <submittedName>
        <fullName evidence="1">Uncharacterized protein</fullName>
    </submittedName>
</protein>
<dbReference type="OrthoDB" id="5295974at2"/>
<accession>A0A0G9H5G0</accession>
<evidence type="ECO:0000313" key="2">
    <source>
        <dbReference type="Proteomes" id="UP000182987"/>
    </source>
</evidence>
<dbReference type="KEGG" id="lrz:BJI69_14580"/>
<keyword evidence="2" id="KW-1185">Reference proteome</keyword>
<dbReference type="RefSeq" id="WP_046969136.1">
    <property type="nucleotide sequence ID" value="NZ_CP017480.1"/>
</dbReference>
<gene>
    <name evidence="1" type="ORF">BJI69_14580</name>
</gene>
<organism evidence="1 2">
    <name type="scientific">Luteibacter rhizovicinus DSM 16549</name>
    <dbReference type="NCBI Taxonomy" id="1440763"/>
    <lineage>
        <taxon>Bacteria</taxon>
        <taxon>Pseudomonadati</taxon>
        <taxon>Pseudomonadota</taxon>
        <taxon>Gammaproteobacteria</taxon>
        <taxon>Lysobacterales</taxon>
        <taxon>Rhodanobacteraceae</taxon>
        <taxon>Luteibacter</taxon>
    </lineage>
</organism>
<sequence>MSVALNVLLPSREKLRYVPAFAAWLARGTTLPAALPGYLVAMAEQFRWPAGSLPAAALIRQSVAGDAGDALWLSADPAWVQPELNGARLLACGNLGLRLEESMALVKALAETFDAEGMTLLVGDSQHWQLRLPKYVDVPSFPEPEEALGADLFEQLPKGEEGRRWRALINEAQVVLHNHPVNAARVARGLPPVNSVWLWGAGALPDWVECGLGRIYSDDLLAWALGHRANVDVQPRSAFVGADSSANGVRGKLAIADKSAPTKSREDEVPYSLLDLQDVQPAEFEQVWWPAIEARLEAGVDLRIAFADGVRMVIRKRHRLRFWRKA</sequence>
<evidence type="ECO:0000313" key="1">
    <source>
        <dbReference type="EMBL" id="APG04998.1"/>
    </source>
</evidence>
<dbReference type="PATRIC" id="fig|1440763.5.peg.3730"/>
<dbReference type="EMBL" id="CP017480">
    <property type="protein sequence ID" value="APG04998.1"/>
    <property type="molecule type" value="Genomic_DNA"/>
</dbReference>
<proteinExistence type="predicted"/>
<reference evidence="2" key="1">
    <citation type="submission" date="2016-09" db="EMBL/GenBank/DDBJ databases">
        <authorList>
            <person name="Lysoe E."/>
        </authorList>
    </citation>
    <scope>NUCLEOTIDE SEQUENCE [LARGE SCALE GENOMIC DNA]</scope>
    <source>
        <strain evidence="2">LJ96T</strain>
    </source>
</reference>